<name>A0A7J7N7S8_9MAGN</name>
<accession>A0A7J7N7S8</accession>
<dbReference type="InterPro" id="IPR038974">
    <property type="entry name" value="CIF1/2"/>
</dbReference>
<protein>
    <submittedName>
        <fullName evidence="2">Uncharacterized protein</fullName>
    </submittedName>
</protein>
<sequence>MFLMQLKKITLLFLVITASLFSTSFAGGRWRVVDKIDVEVTTRKSTRHQDEAESSVAHKRLLNDDYGVYDAAPTLVKPPFKLIPN</sequence>
<evidence type="ECO:0000313" key="3">
    <source>
        <dbReference type="Proteomes" id="UP000541444"/>
    </source>
</evidence>
<feature type="signal peptide" evidence="1">
    <location>
        <begin position="1"/>
        <end position="26"/>
    </location>
</feature>
<dbReference type="PANTHER" id="PTHR35290:SF2">
    <property type="entry name" value="PROTEIN CASPARIAN STRIP INTEGRITY FACTOR 1"/>
    <property type="match status" value="1"/>
</dbReference>
<keyword evidence="1" id="KW-0732">Signal</keyword>
<evidence type="ECO:0000313" key="2">
    <source>
        <dbReference type="EMBL" id="KAF6163080.1"/>
    </source>
</evidence>
<dbReference type="EMBL" id="JACGCM010001002">
    <property type="protein sequence ID" value="KAF6163080.1"/>
    <property type="molecule type" value="Genomic_DNA"/>
</dbReference>
<proteinExistence type="predicted"/>
<evidence type="ECO:0000256" key="1">
    <source>
        <dbReference type="SAM" id="SignalP"/>
    </source>
</evidence>
<keyword evidence="3" id="KW-1185">Reference proteome</keyword>
<dbReference type="PANTHER" id="PTHR35290">
    <property type="entry name" value="PROTEIN CASPARIAN STRIP INTEGRITY FACTOR 1-RELATED"/>
    <property type="match status" value="1"/>
</dbReference>
<comment type="caution">
    <text evidence="2">The sequence shown here is derived from an EMBL/GenBank/DDBJ whole genome shotgun (WGS) entry which is preliminary data.</text>
</comment>
<gene>
    <name evidence="2" type="ORF">GIB67_001408</name>
</gene>
<dbReference type="AlphaFoldDB" id="A0A7J7N7S8"/>
<dbReference type="Proteomes" id="UP000541444">
    <property type="component" value="Unassembled WGS sequence"/>
</dbReference>
<reference evidence="2 3" key="1">
    <citation type="journal article" date="2020" name="IScience">
        <title>Genome Sequencing of the Endangered Kingdonia uniflora (Circaeasteraceae, Ranunculales) Reveals Potential Mechanisms of Evolutionary Specialization.</title>
        <authorList>
            <person name="Sun Y."/>
            <person name="Deng T."/>
            <person name="Zhang A."/>
            <person name="Moore M.J."/>
            <person name="Landis J.B."/>
            <person name="Lin N."/>
            <person name="Zhang H."/>
            <person name="Zhang X."/>
            <person name="Huang J."/>
            <person name="Zhang X."/>
            <person name="Sun H."/>
            <person name="Wang H."/>
        </authorList>
    </citation>
    <scope>NUCLEOTIDE SEQUENCE [LARGE SCALE GENOMIC DNA]</scope>
    <source>
        <strain evidence="2">TB1705</strain>
        <tissue evidence="2">Leaf</tissue>
    </source>
</reference>
<feature type="chain" id="PRO_5029529529" evidence="1">
    <location>
        <begin position="27"/>
        <end position="85"/>
    </location>
</feature>
<organism evidence="2 3">
    <name type="scientific">Kingdonia uniflora</name>
    <dbReference type="NCBI Taxonomy" id="39325"/>
    <lineage>
        <taxon>Eukaryota</taxon>
        <taxon>Viridiplantae</taxon>
        <taxon>Streptophyta</taxon>
        <taxon>Embryophyta</taxon>
        <taxon>Tracheophyta</taxon>
        <taxon>Spermatophyta</taxon>
        <taxon>Magnoliopsida</taxon>
        <taxon>Ranunculales</taxon>
        <taxon>Circaeasteraceae</taxon>
        <taxon>Kingdonia</taxon>
    </lineage>
</organism>
<dbReference type="OrthoDB" id="1936508at2759"/>